<keyword evidence="2" id="KW-0472">Membrane</keyword>
<organism evidence="3 4">
    <name type="scientific">Clavibacter michiganensis subsp. insidiosus</name>
    <dbReference type="NCBI Taxonomy" id="33014"/>
    <lineage>
        <taxon>Bacteria</taxon>
        <taxon>Bacillati</taxon>
        <taxon>Actinomycetota</taxon>
        <taxon>Actinomycetes</taxon>
        <taxon>Micrococcales</taxon>
        <taxon>Microbacteriaceae</taxon>
        <taxon>Clavibacter</taxon>
    </lineage>
</organism>
<accession>A0A399REE1</accession>
<evidence type="ECO:0000313" key="4">
    <source>
        <dbReference type="Proteomes" id="UP000266634"/>
    </source>
</evidence>
<keyword evidence="2" id="KW-1133">Transmembrane helix</keyword>
<reference evidence="3 4" key="1">
    <citation type="submission" date="2018-08" db="EMBL/GenBank/DDBJ databases">
        <title>Genome Sequence of Clavibacter michiganensis Subspecies type strains, and the Atypical Peach-Colored Strains Isolated from Tomato.</title>
        <authorList>
            <person name="Osdaghi E."/>
            <person name="Portier P."/>
            <person name="Briand M."/>
            <person name="Jacques M.-A."/>
        </authorList>
    </citation>
    <scope>NUCLEOTIDE SEQUENCE [LARGE SCALE GENOMIC DNA]</scope>
    <source>
        <strain evidence="3 4">CFBP 6488</strain>
    </source>
</reference>
<proteinExistence type="predicted"/>
<sequence length="61" mass="5899">MTAPVRTAPPPADAPPASVAPAATPDPVPSRAAVARADGAGRIPVRAVAVVALLALVVVVL</sequence>
<feature type="region of interest" description="Disordered" evidence="1">
    <location>
        <begin position="1"/>
        <end position="30"/>
    </location>
</feature>
<feature type="compositionally biased region" description="Low complexity" evidence="1">
    <location>
        <begin position="15"/>
        <end position="30"/>
    </location>
</feature>
<name>A0A399REE1_9MICO</name>
<keyword evidence="2" id="KW-0812">Transmembrane</keyword>
<feature type="non-terminal residue" evidence="3">
    <location>
        <position position="61"/>
    </location>
</feature>
<evidence type="ECO:0000256" key="1">
    <source>
        <dbReference type="SAM" id="MobiDB-lite"/>
    </source>
</evidence>
<dbReference type="Proteomes" id="UP000266634">
    <property type="component" value="Unassembled WGS sequence"/>
</dbReference>
<evidence type="ECO:0000256" key="2">
    <source>
        <dbReference type="SAM" id="Phobius"/>
    </source>
</evidence>
<gene>
    <name evidence="3" type="ORF">DZF93_09860</name>
</gene>
<evidence type="ECO:0000313" key="3">
    <source>
        <dbReference type="EMBL" id="RIJ29946.1"/>
    </source>
</evidence>
<comment type="caution">
    <text evidence="3">The sequence shown here is derived from an EMBL/GenBank/DDBJ whole genome shotgun (WGS) entry which is preliminary data.</text>
</comment>
<protein>
    <submittedName>
        <fullName evidence="3">Uncharacterized protein</fullName>
    </submittedName>
</protein>
<dbReference type="AlphaFoldDB" id="A0A399REE1"/>
<feature type="transmembrane region" description="Helical" evidence="2">
    <location>
        <begin position="43"/>
        <end position="60"/>
    </location>
</feature>
<dbReference type="EMBL" id="QWEA01000369">
    <property type="protein sequence ID" value="RIJ29946.1"/>
    <property type="molecule type" value="Genomic_DNA"/>
</dbReference>